<proteinExistence type="predicted"/>
<reference evidence="2" key="1">
    <citation type="submission" date="2016-10" db="EMBL/GenBank/DDBJ databases">
        <authorList>
            <person name="Varghese N."/>
            <person name="Submissions S."/>
        </authorList>
    </citation>
    <scope>NUCLEOTIDE SEQUENCE [LARGE SCALE GENOMIC DNA]</scope>
    <source>
        <strain evidence="2">ATCC 43811</strain>
    </source>
</reference>
<keyword evidence="2" id="KW-1185">Reference proteome</keyword>
<accession>A0A1I1DS27</accession>
<dbReference type="AlphaFoldDB" id="A0A1I1DS27"/>
<sequence length="99" mass="11298">MELWASYVDRFGDDSILARTELSSPQKRQEMLNAIKEFRSSGGMVVGGGDSFEVLKTEKNGTNTLFKSFHEACAQQISKMILGMLWQWMLFQASWEAIR</sequence>
<gene>
    <name evidence="1" type="ORF">SAMN02745150_00623</name>
</gene>
<evidence type="ECO:0000313" key="2">
    <source>
        <dbReference type="Proteomes" id="UP000240042"/>
    </source>
</evidence>
<dbReference type="EMBL" id="FOKY01000002">
    <property type="protein sequence ID" value="SFB75363.1"/>
    <property type="molecule type" value="Genomic_DNA"/>
</dbReference>
<dbReference type="RefSeq" id="WP_092318520.1">
    <property type="nucleotide sequence ID" value="NZ_FOKY01000002.1"/>
</dbReference>
<organism evidence="1 2">
    <name type="scientific">Brevinema andersonii</name>
    <dbReference type="NCBI Taxonomy" id="34097"/>
    <lineage>
        <taxon>Bacteria</taxon>
        <taxon>Pseudomonadati</taxon>
        <taxon>Spirochaetota</taxon>
        <taxon>Spirochaetia</taxon>
        <taxon>Brevinematales</taxon>
        <taxon>Brevinemataceae</taxon>
        <taxon>Brevinema</taxon>
    </lineage>
</organism>
<dbReference type="Pfam" id="PF06074">
    <property type="entry name" value="Portal_Mu"/>
    <property type="match status" value="1"/>
</dbReference>
<dbReference type="Proteomes" id="UP000240042">
    <property type="component" value="Unassembled WGS sequence"/>
</dbReference>
<name>A0A1I1DS27_BREAD</name>
<evidence type="ECO:0000313" key="1">
    <source>
        <dbReference type="EMBL" id="SFB75363.1"/>
    </source>
</evidence>
<dbReference type="STRING" id="34097.SAMN02745150_00623"/>
<protein>
    <submittedName>
        <fullName evidence="1">Uncharacterized protein</fullName>
    </submittedName>
</protein>
<dbReference type="InterPro" id="IPR009279">
    <property type="entry name" value="Portal_Mu"/>
</dbReference>